<evidence type="ECO:0000313" key="3">
    <source>
        <dbReference type="EMBL" id="SDG52823.1"/>
    </source>
</evidence>
<dbReference type="OrthoDB" id="9792687at2"/>
<dbReference type="PIRSF" id="PIRSF037112">
    <property type="entry name" value="Antirestriction_ArdC"/>
    <property type="match status" value="1"/>
</dbReference>
<dbReference type="Proteomes" id="UP000182284">
    <property type="component" value="Unassembled WGS sequence"/>
</dbReference>
<sequence>MAKERFDIKQHVTDTIIAQIEAGTPPWRKPWTGDMSGASFPLRHNGDSYQGINILMLWATAHVRGYNSARWMTFKQALELGGCVKKGEKATKSVFYGSIEREDENAAEGEDGKRRIRFAKTNNVFNADQIEGLPEAYYIRPEPPRDLGTEADAELDAFFARSGAEIITTEEPRAYFHPTKDHVHMPPIATFYSAAGYYGTLAHELTHWACGEKRLATQKAHANRKEYAFDELVAEIGACFLAVQLGVEPQFDQSAAYVEGWLEALKSDKEMIFKAAAEAQKAVDYINEKARVSEGEKQVAA</sequence>
<evidence type="ECO:0000259" key="2">
    <source>
        <dbReference type="Pfam" id="PF18818"/>
    </source>
</evidence>
<reference evidence="3 4" key="1">
    <citation type="submission" date="2016-10" db="EMBL/GenBank/DDBJ databases">
        <authorList>
            <person name="de Groot N.N."/>
        </authorList>
    </citation>
    <scope>NUCLEOTIDE SEQUENCE [LARGE SCALE GENOMIC DNA]</scope>
    <source>
        <strain evidence="3 4">DSM 27375</strain>
    </source>
</reference>
<name>A0A1G7UZ65_9RHOB</name>
<dbReference type="InterPro" id="IPR041459">
    <property type="entry name" value="MPTase-PolyVal"/>
</dbReference>
<dbReference type="RefSeq" id="WP_074647536.1">
    <property type="nucleotide sequence ID" value="NZ_FNBL01000031.1"/>
</dbReference>
<gene>
    <name evidence="3" type="ORF">SAMN04488117_1318</name>
</gene>
<evidence type="ECO:0000259" key="1">
    <source>
        <dbReference type="Pfam" id="PF08401"/>
    </source>
</evidence>
<proteinExistence type="predicted"/>
<organism evidence="3 4">
    <name type="scientific">Celeribacter baekdonensis</name>
    <dbReference type="NCBI Taxonomy" id="875171"/>
    <lineage>
        <taxon>Bacteria</taxon>
        <taxon>Pseudomonadati</taxon>
        <taxon>Pseudomonadota</taxon>
        <taxon>Alphaproteobacteria</taxon>
        <taxon>Rhodobacterales</taxon>
        <taxon>Roseobacteraceae</taxon>
        <taxon>Celeribacter</taxon>
    </lineage>
</organism>
<dbReference type="EMBL" id="FNBL01000031">
    <property type="protein sequence ID" value="SDG52823.1"/>
    <property type="molecule type" value="Genomic_DNA"/>
</dbReference>
<dbReference type="Pfam" id="PF18818">
    <property type="entry name" value="MPTase-PolyVal"/>
    <property type="match status" value="1"/>
</dbReference>
<protein>
    <submittedName>
        <fullName evidence="3">Antirestriction protein ArdC</fullName>
    </submittedName>
</protein>
<dbReference type="InterPro" id="IPR017113">
    <property type="entry name" value="Antirestriction_ArdC"/>
</dbReference>
<dbReference type="Pfam" id="PF08401">
    <property type="entry name" value="ArdcN"/>
    <property type="match status" value="1"/>
</dbReference>
<accession>A0A1G7UZ65</accession>
<dbReference type="AlphaFoldDB" id="A0A1G7UZ65"/>
<feature type="domain" description="N-terminal" evidence="1">
    <location>
        <begin position="7"/>
        <end position="125"/>
    </location>
</feature>
<feature type="domain" description="Polyvalent protein metallopeptidase" evidence="2">
    <location>
        <begin position="154"/>
        <end position="277"/>
    </location>
</feature>
<evidence type="ECO:0000313" key="4">
    <source>
        <dbReference type="Proteomes" id="UP000182284"/>
    </source>
</evidence>
<dbReference type="InterPro" id="IPR013610">
    <property type="entry name" value="ArdC_N"/>
</dbReference>
<dbReference type="GO" id="GO:0003697">
    <property type="term" value="F:single-stranded DNA binding"/>
    <property type="evidence" value="ECO:0007669"/>
    <property type="project" value="InterPro"/>
</dbReference>